<dbReference type="RefSeq" id="WP_209406280.1">
    <property type="nucleotide sequence ID" value="NZ_JAGIYQ010000008.1"/>
</dbReference>
<evidence type="ECO:0000259" key="2">
    <source>
        <dbReference type="Pfam" id="PF01636"/>
    </source>
</evidence>
<dbReference type="AlphaFoldDB" id="A0A940NPR0"/>
<dbReference type="Gene3D" id="1.20.1270.170">
    <property type="match status" value="1"/>
</dbReference>
<dbReference type="SUPFAM" id="SSF56112">
    <property type="entry name" value="Protein kinase-like (PK-like)"/>
    <property type="match status" value="1"/>
</dbReference>
<dbReference type="GO" id="GO:0004413">
    <property type="term" value="F:homoserine kinase activity"/>
    <property type="evidence" value="ECO:0007669"/>
    <property type="project" value="TreeGrafter"/>
</dbReference>
<dbReference type="PANTHER" id="PTHR21064:SF6">
    <property type="entry name" value="AMINOGLYCOSIDE PHOSPHOTRANSFERASE DOMAIN-CONTAINING PROTEIN"/>
    <property type="match status" value="1"/>
</dbReference>
<name>A0A940NPR0_9BACI</name>
<evidence type="ECO:0000313" key="4">
    <source>
        <dbReference type="Proteomes" id="UP000682134"/>
    </source>
</evidence>
<protein>
    <submittedName>
        <fullName evidence="3">Phosphotransferase</fullName>
    </submittedName>
</protein>
<sequence length="318" mass="37137">MELAVEKVYSKEILYTAAELFEVNVEEKPLGDFENYLYKAKMSNGQNCVLRITHSSHRNEQEILAELSFLKYVCDNGANAAAPYFSKQGNLVELLPASDGTTFFASLFEWANGSHVKIDDPSIWNDELFYVWGKTIGKLHALTKNYPHTSNRKKWDEEQYVIDLQNDSAYGEYAKRLTHQLNSSEQTNDTYGLIHSDLHHWNFFYDKGVITAFDFDDLQYNYFVHDLAMVLYYSKLSIKGTEEEKNQFYEHQLSVLRKGYETENKLDERWYDSIPLFMQKRDLELYQVLTVKLDGKEMSPSTKSLYDTVKQRIESAML</sequence>
<dbReference type="Gene3D" id="1.10.510.10">
    <property type="entry name" value="Transferase(Phosphotransferase) domain 1"/>
    <property type="match status" value="1"/>
</dbReference>
<dbReference type="GO" id="GO:0009088">
    <property type="term" value="P:threonine biosynthetic process"/>
    <property type="evidence" value="ECO:0007669"/>
    <property type="project" value="TreeGrafter"/>
</dbReference>
<dbReference type="Gene3D" id="3.30.200.70">
    <property type="match status" value="1"/>
</dbReference>
<proteinExistence type="inferred from homology"/>
<keyword evidence="4" id="KW-1185">Reference proteome</keyword>
<evidence type="ECO:0000256" key="1">
    <source>
        <dbReference type="ARBA" id="ARBA00038240"/>
    </source>
</evidence>
<dbReference type="EMBL" id="JAGIYQ010000008">
    <property type="protein sequence ID" value="MBP0726059.1"/>
    <property type="molecule type" value="Genomic_DNA"/>
</dbReference>
<comment type="caution">
    <text evidence="3">The sequence shown here is derived from an EMBL/GenBank/DDBJ whole genome shotgun (WGS) entry which is preliminary data.</text>
</comment>
<dbReference type="PANTHER" id="PTHR21064">
    <property type="entry name" value="AMINOGLYCOSIDE PHOSPHOTRANSFERASE DOMAIN-CONTAINING PROTEIN-RELATED"/>
    <property type="match status" value="1"/>
</dbReference>
<dbReference type="InterPro" id="IPR011009">
    <property type="entry name" value="Kinase-like_dom_sf"/>
</dbReference>
<organism evidence="3 4">
    <name type="scientific">Gottfriedia endophytica</name>
    <dbReference type="NCBI Taxonomy" id="2820819"/>
    <lineage>
        <taxon>Bacteria</taxon>
        <taxon>Bacillati</taxon>
        <taxon>Bacillota</taxon>
        <taxon>Bacilli</taxon>
        <taxon>Bacillales</taxon>
        <taxon>Bacillaceae</taxon>
        <taxon>Gottfriedia</taxon>
    </lineage>
</organism>
<dbReference type="InterPro" id="IPR050249">
    <property type="entry name" value="Pseudomonas-type_ThrB"/>
</dbReference>
<feature type="domain" description="Aminoglycoside phosphotransferase" evidence="2">
    <location>
        <begin position="31"/>
        <end position="233"/>
    </location>
</feature>
<comment type="similarity">
    <text evidence="1">Belongs to the pseudomonas-type ThrB family.</text>
</comment>
<dbReference type="Proteomes" id="UP000682134">
    <property type="component" value="Unassembled WGS sequence"/>
</dbReference>
<gene>
    <name evidence="3" type="ORF">J5Y03_12830</name>
</gene>
<dbReference type="Pfam" id="PF01636">
    <property type="entry name" value="APH"/>
    <property type="match status" value="1"/>
</dbReference>
<dbReference type="InterPro" id="IPR002575">
    <property type="entry name" value="Aminoglycoside_PTrfase"/>
</dbReference>
<accession>A0A940NPR0</accession>
<reference evidence="3" key="1">
    <citation type="submission" date="2021-04" db="EMBL/GenBank/DDBJ databases">
        <title>Genome seq and assembly of Bacillus sp.</title>
        <authorList>
            <person name="Chhetri G."/>
        </authorList>
    </citation>
    <scope>NUCLEOTIDE SEQUENCE</scope>
    <source>
        <strain evidence="3">RG28</strain>
    </source>
</reference>
<evidence type="ECO:0000313" key="3">
    <source>
        <dbReference type="EMBL" id="MBP0726059.1"/>
    </source>
</evidence>